<dbReference type="InterPro" id="IPR001387">
    <property type="entry name" value="Cro/C1-type_HTH"/>
</dbReference>
<proteinExistence type="predicted"/>
<evidence type="ECO:0000313" key="3">
    <source>
        <dbReference type="Proteomes" id="UP000827092"/>
    </source>
</evidence>
<gene>
    <name evidence="2" type="ORF">JTE90_026509</name>
</gene>
<organism evidence="2 3">
    <name type="scientific">Oedothorax gibbosus</name>
    <dbReference type="NCBI Taxonomy" id="931172"/>
    <lineage>
        <taxon>Eukaryota</taxon>
        <taxon>Metazoa</taxon>
        <taxon>Ecdysozoa</taxon>
        <taxon>Arthropoda</taxon>
        <taxon>Chelicerata</taxon>
        <taxon>Arachnida</taxon>
        <taxon>Araneae</taxon>
        <taxon>Araneomorphae</taxon>
        <taxon>Entelegynae</taxon>
        <taxon>Araneoidea</taxon>
        <taxon>Linyphiidae</taxon>
        <taxon>Erigoninae</taxon>
        <taxon>Oedothorax</taxon>
    </lineage>
</organism>
<accession>A0AAV6VP54</accession>
<evidence type="ECO:0000313" key="2">
    <source>
        <dbReference type="EMBL" id="KAG8198612.1"/>
    </source>
</evidence>
<dbReference type="AlphaFoldDB" id="A0AAV6VP54"/>
<dbReference type="EMBL" id="JAFNEN010000038">
    <property type="protein sequence ID" value="KAG8198612.1"/>
    <property type="molecule type" value="Genomic_DNA"/>
</dbReference>
<feature type="domain" description="HTH cro/C1-type" evidence="1">
    <location>
        <begin position="13"/>
        <end position="42"/>
    </location>
</feature>
<dbReference type="PROSITE" id="PS50943">
    <property type="entry name" value="HTH_CROC1"/>
    <property type="match status" value="1"/>
</dbReference>
<dbReference type="Pfam" id="PF01381">
    <property type="entry name" value="HTH_3"/>
    <property type="match status" value="1"/>
</dbReference>
<name>A0AAV6VP54_9ARAC</name>
<sequence length="74" mass="8487">MSKAKQLSEKEEIKEWRKKASGLTITKIAAKMGKSLSSIYRILSSTDGLMRLKRPGRPRLTDSRDDRHLLKMTI</sequence>
<reference evidence="2 3" key="1">
    <citation type="journal article" date="2022" name="Nat. Ecol. Evol.">
        <title>A masculinizing supergene underlies an exaggerated male reproductive morph in a spider.</title>
        <authorList>
            <person name="Hendrickx F."/>
            <person name="De Corte Z."/>
            <person name="Sonet G."/>
            <person name="Van Belleghem S.M."/>
            <person name="Kostlbacher S."/>
            <person name="Vangestel C."/>
        </authorList>
    </citation>
    <scope>NUCLEOTIDE SEQUENCE [LARGE SCALE GENOMIC DNA]</scope>
    <source>
        <strain evidence="2">W744_W776</strain>
    </source>
</reference>
<evidence type="ECO:0000259" key="1">
    <source>
        <dbReference type="PROSITE" id="PS50943"/>
    </source>
</evidence>
<dbReference type="Proteomes" id="UP000827092">
    <property type="component" value="Unassembled WGS sequence"/>
</dbReference>
<keyword evidence="3" id="KW-1185">Reference proteome</keyword>
<protein>
    <recommendedName>
        <fullName evidence="1">HTH cro/C1-type domain-containing protein</fullName>
    </recommendedName>
</protein>
<comment type="caution">
    <text evidence="2">The sequence shown here is derived from an EMBL/GenBank/DDBJ whole genome shotgun (WGS) entry which is preliminary data.</text>
</comment>